<organism evidence="8 9">
    <name type="scientific">Centropus unirufus</name>
    <dbReference type="NCBI Taxonomy" id="1118519"/>
    <lineage>
        <taxon>Eukaryota</taxon>
        <taxon>Metazoa</taxon>
        <taxon>Chordata</taxon>
        <taxon>Craniata</taxon>
        <taxon>Vertebrata</taxon>
        <taxon>Euteleostomi</taxon>
        <taxon>Archelosauria</taxon>
        <taxon>Archosauria</taxon>
        <taxon>Dinosauria</taxon>
        <taxon>Saurischia</taxon>
        <taxon>Theropoda</taxon>
        <taxon>Coelurosauria</taxon>
        <taxon>Aves</taxon>
        <taxon>Neognathae</taxon>
        <taxon>Neoaves</taxon>
        <taxon>Otidimorphae</taxon>
        <taxon>Cuculiformes</taxon>
        <taxon>Centropidae</taxon>
        <taxon>Centropus</taxon>
    </lineage>
</organism>
<dbReference type="SMART" id="SM00326">
    <property type="entry name" value="SH3"/>
    <property type="match status" value="1"/>
</dbReference>
<dbReference type="GO" id="GO:0005085">
    <property type="term" value="F:guanyl-nucleotide exchange factor activity"/>
    <property type="evidence" value="ECO:0007669"/>
    <property type="project" value="InterPro"/>
</dbReference>
<feature type="non-terminal residue" evidence="8">
    <location>
        <position position="1"/>
    </location>
</feature>
<comment type="subcellular location">
    <subcellularLocation>
        <location evidence="1">Cytoplasm</location>
    </subcellularLocation>
</comment>
<dbReference type="GO" id="GO:0005886">
    <property type="term" value="C:plasma membrane"/>
    <property type="evidence" value="ECO:0007669"/>
    <property type="project" value="TreeGrafter"/>
</dbReference>
<dbReference type="GO" id="GO:0016477">
    <property type="term" value="P:cell migration"/>
    <property type="evidence" value="ECO:0007669"/>
    <property type="project" value="TreeGrafter"/>
</dbReference>
<keyword evidence="2 4" id="KW-0728">SH3 domain</keyword>
<dbReference type="GO" id="GO:0005737">
    <property type="term" value="C:cytoplasm"/>
    <property type="evidence" value="ECO:0007669"/>
    <property type="project" value="UniProtKB-SubCell"/>
</dbReference>
<dbReference type="InterPro" id="IPR027007">
    <property type="entry name" value="C2_DOCK-type_domain"/>
</dbReference>
<dbReference type="PANTHER" id="PTHR45653">
    <property type="entry name" value="DEDICATOR OF CYTOKINESIS"/>
    <property type="match status" value="1"/>
</dbReference>
<dbReference type="PROSITE" id="PS50002">
    <property type="entry name" value="SH3"/>
    <property type="match status" value="1"/>
</dbReference>
<evidence type="ECO:0000259" key="6">
    <source>
        <dbReference type="PROSITE" id="PS50002"/>
    </source>
</evidence>
<dbReference type="InterPro" id="IPR056372">
    <property type="entry name" value="TPR_DOCK"/>
</dbReference>
<sequence length="809" mass="91008">AVWNFERTSEHHLPLQIGETVHILQASEGWYRGYSLRNRAARGIFPASLIHLKGAVVERRGAQERVVPAEPAVVQEITGTLREWAASWKQLYVVSAGAGGAGAPPGAAVTAGRPPQAGQAERYRQVQRVMCELMERRSRLLSGALPKDELRQLKREVTRSIDCGNKILALDLVVRDEDENILDPDRTSVTSLFQAHRKAAQTLAQHMQEETNPQQSVLSCSARHAASPSHSLYLCVRNFVCNIGEEAQLLMALYDPDQQRSVSENYVIRWASTGVPQDLELLNNLKVIFTDLGSEDLERERLFLVCQIIRVGRMDLRQPHSRRLSTGLRRPLGISVMDITDITKGKSESDENKQHFIPVHLATADNDFLHNMIRKAVDGKDINHKGQGFWVSLKMLWGDLSQVRKDHPHLVDRSTVVARKLGYPEVIMPGKLGRDIRNDIYLTLVQGEFDKGNKKTQKNVEVTVCVCDESGSVVQNVIYHGAGDKPASEYRSVVYYQQRHQRWMETVKIAVPIEDVHKTHLRFTFRHRSSSDSKDKSERIFSMAFVRLVQADGTTLRDGEHELVLYKGDSKKLEDATAYLNLPSTRSTSEPKLLSGSSVRVSGAASGLTISTRDSFQISTLVCSTKLTQNVNLLGLLKWRSKPSLLAGNLQKLMHVDGGEVIKFLQDTLDALFSIMMENSDTDVYDTLVFDALVFIVGLVADRKFQHFNAVLEAYICQHFSATLAYKKLLAVLTRYVARASAGEPCEPLMRTFKALEFIFKFIVRSRLLFARLYEGKEMAEFQRSLQCFFLALNHLMKSPLEGPTLLAQ</sequence>
<protein>
    <submittedName>
        <fullName evidence="8">DOCK2 protein</fullName>
    </submittedName>
</protein>
<proteinExistence type="inferred from homology"/>
<evidence type="ECO:0000256" key="3">
    <source>
        <dbReference type="ARBA" id="ARBA00022490"/>
    </source>
</evidence>
<evidence type="ECO:0000313" key="9">
    <source>
        <dbReference type="Proteomes" id="UP000517892"/>
    </source>
</evidence>
<feature type="domain" description="SH3" evidence="6">
    <location>
        <begin position="1"/>
        <end position="55"/>
    </location>
</feature>
<dbReference type="Pfam" id="PF07653">
    <property type="entry name" value="SH3_2"/>
    <property type="match status" value="1"/>
</dbReference>
<evidence type="ECO:0000256" key="2">
    <source>
        <dbReference type="ARBA" id="ARBA00022443"/>
    </source>
</evidence>
<dbReference type="OrthoDB" id="18896at2759"/>
<keyword evidence="3" id="KW-0963">Cytoplasm</keyword>
<evidence type="ECO:0000256" key="5">
    <source>
        <dbReference type="PROSITE-ProRule" id="PRU00983"/>
    </source>
</evidence>
<dbReference type="CDD" id="cd11872">
    <property type="entry name" value="SH3_DOCK_AB"/>
    <property type="match status" value="1"/>
</dbReference>
<evidence type="ECO:0000256" key="4">
    <source>
        <dbReference type="PROSITE-ProRule" id="PRU00192"/>
    </source>
</evidence>
<dbReference type="Gene3D" id="2.60.40.150">
    <property type="entry name" value="C2 domain"/>
    <property type="match status" value="1"/>
</dbReference>
<dbReference type="Pfam" id="PF14429">
    <property type="entry name" value="DOCK-C2"/>
    <property type="match status" value="1"/>
</dbReference>
<gene>
    <name evidence="8" type="primary">Dock2_1</name>
    <name evidence="8" type="ORF">CENUNI_R14080</name>
</gene>
<dbReference type="GO" id="GO:0007264">
    <property type="term" value="P:small GTPase-mediated signal transduction"/>
    <property type="evidence" value="ECO:0007669"/>
    <property type="project" value="InterPro"/>
</dbReference>
<dbReference type="PANTHER" id="PTHR45653:SF6">
    <property type="entry name" value="DEDICATOR OF CYTOKINESIS PROTEIN 2"/>
    <property type="match status" value="1"/>
</dbReference>
<dbReference type="PROSITE" id="PS51650">
    <property type="entry name" value="C2_DOCK"/>
    <property type="match status" value="1"/>
</dbReference>
<evidence type="ECO:0000256" key="1">
    <source>
        <dbReference type="ARBA" id="ARBA00004496"/>
    </source>
</evidence>
<comment type="caution">
    <text evidence="8">The sequence shown here is derived from an EMBL/GenBank/DDBJ whole genome shotgun (WGS) entry which is preliminary data.</text>
</comment>
<reference evidence="8 9" key="1">
    <citation type="submission" date="2019-09" db="EMBL/GenBank/DDBJ databases">
        <title>Bird 10,000 Genomes (B10K) Project - Family phase.</title>
        <authorList>
            <person name="Zhang G."/>
        </authorList>
    </citation>
    <scope>NUCLEOTIDE SEQUENCE [LARGE SCALE GENOMIC DNA]</scope>
    <source>
        <strain evidence="8">B10K-DU-017-25</strain>
        <tissue evidence="8">Mixed tissue sample</tissue>
    </source>
</reference>
<dbReference type="InterPro" id="IPR042455">
    <property type="entry name" value="DOCK_N_sub1"/>
</dbReference>
<accession>A0A7K5A929</accession>
<dbReference type="InterPro" id="IPR035892">
    <property type="entry name" value="C2_domain_sf"/>
</dbReference>
<dbReference type="Pfam" id="PF16172">
    <property type="entry name" value="DOCK_N"/>
    <property type="match status" value="1"/>
</dbReference>
<dbReference type="Proteomes" id="UP000517892">
    <property type="component" value="Unassembled WGS sequence"/>
</dbReference>
<dbReference type="InterPro" id="IPR001452">
    <property type="entry name" value="SH3_domain"/>
</dbReference>
<dbReference type="AlphaFoldDB" id="A0A7K5A929"/>
<dbReference type="EMBL" id="VYZI01000987">
    <property type="protein sequence ID" value="NWR80203.1"/>
    <property type="molecule type" value="Genomic_DNA"/>
</dbReference>
<feature type="domain" description="C2 DOCK-type" evidence="7">
    <location>
        <begin position="437"/>
        <end position="623"/>
    </location>
</feature>
<dbReference type="Gene3D" id="2.30.30.40">
    <property type="entry name" value="SH3 Domains"/>
    <property type="match status" value="1"/>
</dbReference>
<dbReference type="InterPro" id="IPR026791">
    <property type="entry name" value="DOCK"/>
</dbReference>
<feature type="non-terminal residue" evidence="8">
    <location>
        <position position="809"/>
    </location>
</feature>
<dbReference type="SUPFAM" id="SSF50044">
    <property type="entry name" value="SH3-domain"/>
    <property type="match status" value="1"/>
</dbReference>
<dbReference type="Pfam" id="PF23554">
    <property type="entry name" value="TPR_DOCK"/>
    <property type="match status" value="1"/>
</dbReference>
<dbReference type="InterPro" id="IPR036028">
    <property type="entry name" value="SH3-like_dom_sf"/>
</dbReference>
<dbReference type="GO" id="GO:0007520">
    <property type="term" value="P:myoblast fusion"/>
    <property type="evidence" value="ECO:0007669"/>
    <property type="project" value="TreeGrafter"/>
</dbReference>
<dbReference type="InterPro" id="IPR032376">
    <property type="entry name" value="DOCK_N"/>
</dbReference>
<keyword evidence="9" id="KW-1185">Reference proteome</keyword>
<dbReference type="Gene3D" id="1.20.1270.350">
    <property type="entry name" value="Dedicator of cytokinesis N-terminal subdomain"/>
    <property type="match status" value="1"/>
</dbReference>
<evidence type="ECO:0000259" key="7">
    <source>
        <dbReference type="PROSITE" id="PS51650"/>
    </source>
</evidence>
<dbReference type="FunFam" id="2.60.40.150:FF:000044">
    <property type="entry name" value="dedicator of cytokinesis protein 1"/>
    <property type="match status" value="1"/>
</dbReference>
<dbReference type="GO" id="GO:0031267">
    <property type="term" value="F:small GTPase binding"/>
    <property type="evidence" value="ECO:0007669"/>
    <property type="project" value="TreeGrafter"/>
</dbReference>
<name>A0A7K5A929_9AVES</name>
<evidence type="ECO:0000313" key="8">
    <source>
        <dbReference type="EMBL" id="NWR80203.1"/>
    </source>
</evidence>
<comment type="similarity">
    <text evidence="5">Belongs to the DOCK family.</text>
</comment>